<protein>
    <submittedName>
        <fullName evidence="1">Uncharacterized protein</fullName>
    </submittedName>
</protein>
<keyword evidence="2" id="KW-1185">Reference proteome</keyword>
<evidence type="ECO:0000313" key="2">
    <source>
        <dbReference type="Proteomes" id="UP000031014"/>
    </source>
</evidence>
<gene>
    <name evidence="1" type="ORF">SAMD00020551_0596</name>
</gene>
<evidence type="ECO:0000313" key="1">
    <source>
        <dbReference type="EMBL" id="GAM12461.1"/>
    </source>
</evidence>
<dbReference type="AlphaFoldDB" id="A0A0A8X2X3"/>
<reference evidence="1 2" key="1">
    <citation type="submission" date="2013-06" db="EMBL/GenBank/DDBJ databases">
        <title>Whole genome shotgun sequence of Bacillus selenatarsenatis SF-1.</title>
        <authorList>
            <person name="Kuroda M."/>
            <person name="Sei K."/>
            <person name="Yamashita M."/>
            <person name="Ike M."/>
        </authorList>
    </citation>
    <scope>NUCLEOTIDE SEQUENCE [LARGE SCALE GENOMIC DNA]</scope>
    <source>
        <strain evidence="1 2">SF-1</strain>
    </source>
</reference>
<comment type="caution">
    <text evidence="1">The sequence shown here is derived from an EMBL/GenBank/DDBJ whole genome shotgun (WGS) entry which is preliminary data.</text>
</comment>
<proteinExistence type="predicted"/>
<accession>A0A0A8X2X3</accession>
<sequence length="51" mass="5897">MELLMIPVAIVFIAMFIHAVNDVSKVRKELELVKKQNKEIIELLNSNKKSM</sequence>
<name>A0A0A8X2X3_MESS1</name>
<dbReference type="RefSeq" id="WP_156972590.1">
    <property type="nucleotide sequence ID" value="NZ_BASE01000012.1"/>
</dbReference>
<dbReference type="EMBL" id="BASE01000012">
    <property type="protein sequence ID" value="GAM12461.1"/>
    <property type="molecule type" value="Genomic_DNA"/>
</dbReference>
<dbReference type="OrthoDB" id="2929316at2"/>
<organism evidence="1 2">
    <name type="scientific">Mesobacillus selenatarsenatis (strain DSM 18680 / JCM 14380 / FERM P-15431 / SF-1)</name>
    <dbReference type="NCBI Taxonomy" id="1321606"/>
    <lineage>
        <taxon>Bacteria</taxon>
        <taxon>Bacillati</taxon>
        <taxon>Bacillota</taxon>
        <taxon>Bacilli</taxon>
        <taxon>Bacillales</taxon>
        <taxon>Bacillaceae</taxon>
        <taxon>Mesobacillus</taxon>
    </lineage>
</organism>
<dbReference type="Proteomes" id="UP000031014">
    <property type="component" value="Unassembled WGS sequence"/>
</dbReference>